<feature type="compositionally biased region" description="Pro residues" evidence="1">
    <location>
        <begin position="268"/>
        <end position="277"/>
    </location>
</feature>
<gene>
    <name evidence="4" type="ORF">GX656_03035</name>
</gene>
<keyword evidence="2" id="KW-1133">Transmembrane helix</keyword>
<feature type="transmembrane region" description="Helical" evidence="2">
    <location>
        <begin position="173"/>
        <end position="193"/>
    </location>
</feature>
<keyword evidence="3" id="KW-0732">Signal</keyword>
<feature type="transmembrane region" description="Helical" evidence="2">
    <location>
        <begin position="80"/>
        <end position="100"/>
    </location>
</feature>
<organism evidence="4 5">
    <name type="scientific">Candidatus Dojkabacteria bacterium</name>
    <dbReference type="NCBI Taxonomy" id="2099670"/>
    <lineage>
        <taxon>Bacteria</taxon>
        <taxon>Candidatus Dojkabacteria</taxon>
    </lineage>
</organism>
<evidence type="ECO:0000256" key="2">
    <source>
        <dbReference type="SAM" id="Phobius"/>
    </source>
</evidence>
<comment type="caution">
    <text evidence="4">The sequence shown here is derived from an EMBL/GenBank/DDBJ whole genome shotgun (WGS) entry which is preliminary data.</text>
</comment>
<reference evidence="4 5" key="1">
    <citation type="journal article" date="2020" name="Biotechnol. Biofuels">
        <title>New insights from the biogas microbiome by comprehensive genome-resolved metagenomics of nearly 1600 species originating from multiple anaerobic digesters.</title>
        <authorList>
            <person name="Campanaro S."/>
            <person name="Treu L."/>
            <person name="Rodriguez-R L.M."/>
            <person name="Kovalovszki A."/>
            <person name="Ziels R.M."/>
            <person name="Maus I."/>
            <person name="Zhu X."/>
            <person name="Kougias P.G."/>
            <person name="Basile A."/>
            <person name="Luo G."/>
            <person name="Schluter A."/>
            <person name="Konstantinidis K.T."/>
            <person name="Angelidaki I."/>
        </authorList>
    </citation>
    <scope>NUCLEOTIDE SEQUENCE [LARGE SCALE GENOMIC DNA]</scope>
    <source>
        <strain evidence="4">AS06rmzACSIP_65</strain>
    </source>
</reference>
<protein>
    <recommendedName>
        <fullName evidence="6">Yip1 domain-containing protein</fullName>
    </recommendedName>
</protein>
<keyword evidence="2" id="KW-0812">Transmembrane</keyword>
<proteinExistence type="predicted"/>
<dbReference type="InterPro" id="IPR043739">
    <property type="entry name" value="DUF5684"/>
</dbReference>
<evidence type="ECO:0008006" key="6">
    <source>
        <dbReference type="Google" id="ProtNLM"/>
    </source>
</evidence>
<evidence type="ECO:0000256" key="3">
    <source>
        <dbReference type="SAM" id="SignalP"/>
    </source>
</evidence>
<feature type="region of interest" description="Disordered" evidence="1">
    <location>
        <begin position="233"/>
        <end position="277"/>
    </location>
</feature>
<accession>A0A847D0Q8</accession>
<dbReference type="Pfam" id="PF18936">
    <property type="entry name" value="DUF5684"/>
    <property type="match status" value="1"/>
</dbReference>
<dbReference type="AlphaFoldDB" id="A0A847D0Q8"/>
<feature type="signal peptide" evidence="3">
    <location>
        <begin position="1"/>
        <end position="26"/>
    </location>
</feature>
<feature type="chain" id="PRO_5032886905" description="Yip1 domain-containing protein" evidence="3">
    <location>
        <begin position="27"/>
        <end position="277"/>
    </location>
</feature>
<evidence type="ECO:0000256" key="1">
    <source>
        <dbReference type="SAM" id="MobiDB-lite"/>
    </source>
</evidence>
<dbReference type="Proteomes" id="UP000545876">
    <property type="component" value="Unassembled WGS sequence"/>
</dbReference>
<evidence type="ECO:0000313" key="5">
    <source>
        <dbReference type="Proteomes" id="UP000545876"/>
    </source>
</evidence>
<keyword evidence="2" id="KW-0472">Membrane</keyword>
<feature type="compositionally biased region" description="Low complexity" evidence="1">
    <location>
        <begin position="239"/>
        <end position="253"/>
    </location>
</feature>
<name>A0A847D0Q8_9BACT</name>
<evidence type="ECO:0000313" key="4">
    <source>
        <dbReference type="EMBL" id="NLD25589.1"/>
    </source>
</evidence>
<dbReference type="EMBL" id="JAAZBX010000011">
    <property type="protein sequence ID" value="NLD25589.1"/>
    <property type="molecule type" value="Genomic_DNA"/>
</dbReference>
<feature type="transmembrane region" description="Helical" evidence="2">
    <location>
        <begin position="138"/>
        <end position="161"/>
    </location>
</feature>
<sequence length="277" mass="30584">MDNSLKKLLALFLLLLPLFLPLSAKAQSFEEGSLPTMEQVYDAVPFMEDSTIDTQDFTINGQENILTEEQLDAMVKVSSLLGGTFLLIFLFSGIVLYVFFGITQQKTAQRLGFEKSWHAWVPILSTIQLFKMGDQNPLLILLSLVPVIGQLALTVLSIMVYCKIAEKLGYDKLFGLLSLVPIGPFIMWGMFAWGEKSITTQTPVTPQNPENLVSAQPTPTILPLVEEQPHIQPAASPVTETTTQPITETTPNIQPTPPSEPTTYTPPTQTPEIPPQI</sequence>